<evidence type="ECO:0000313" key="3">
    <source>
        <dbReference type="Proteomes" id="UP000433050"/>
    </source>
</evidence>
<dbReference type="EMBL" id="CACSAS010000001">
    <property type="protein sequence ID" value="CAA0103701.1"/>
    <property type="molecule type" value="Genomic_DNA"/>
</dbReference>
<evidence type="ECO:0000256" key="1">
    <source>
        <dbReference type="SAM" id="Phobius"/>
    </source>
</evidence>
<dbReference type="PANTHER" id="PTHR37314">
    <property type="entry name" value="SLR0142 PROTEIN"/>
    <property type="match status" value="1"/>
</dbReference>
<organism evidence="2 3">
    <name type="scientific">Starkeya nomas</name>
    <dbReference type="NCBI Taxonomy" id="2666134"/>
    <lineage>
        <taxon>Bacteria</taxon>
        <taxon>Pseudomonadati</taxon>
        <taxon>Pseudomonadota</taxon>
        <taxon>Alphaproteobacteria</taxon>
        <taxon>Hyphomicrobiales</taxon>
        <taxon>Xanthobacteraceae</taxon>
        <taxon>Starkeya</taxon>
    </lineage>
</organism>
<dbReference type="AlphaFoldDB" id="A0A5S9PIP1"/>
<protein>
    <recommendedName>
        <fullName evidence="4">DUF1275 domain-containing protein</fullName>
    </recommendedName>
</protein>
<dbReference type="InterPro" id="IPR010699">
    <property type="entry name" value="DUF1275"/>
</dbReference>
<reference evidence="2 3" key="1">
    <citation type="submission" date="2019-12" db="EMBL/GenBank/DDBJ databases">
        <authorList>
            <person name="Reyes-Prieto M."/>
        </authorList>
    </citation>
    <scope>NUCLEOTIDE SEQUENCE [LARGE SCALE GENOMIC DNA]</scope>
    <source>
        <strain evidence="2">HF14-78462</strain>
    </source>
</reference>
<feature type="transmembrane region" description="Helical" evidence="1">
    <location>
        <begin position="116"/>
        <end position="136"/>
    </location>
</feature>
<keyword evidence="3" id="KW-1185">Reference proteome</keyword>
<keyword evidence="1" id="KW-0472">Membrane</keyword>
<feature type="transmembrane region" description="Helical" evidence="1">
    <location>
        <begin position="142"/>
        <end position="162"/>
    </location>
</feature>
<proteinExistence type="predicted"/>
<name>A0A5S9PIP1_9HYPH</name>
<sequence length="261" mass="27723">MNAPLKPTSYRRHLAERYTHLTADMLAPERTPLADAWLGLPMTFVAGATNAGGLLAVGQYTSHMSGIISAAADNAVLGAMDLVLAGGGALVAFVLGAATSAILVNWGRRHYAGREYSLPLALEACLLLTFGLLGFYTHRSSIALGMEVAVLCFIMGLQNATVTKLSGAKIRTTHMTGIVTDIGIELGKLFYSNRRRRGTDVPLVLADREKLKLLAYFLFSFFGGGIVGAIGFNYAGFVFAVPLSLLVFALAGPSALRILAR</sequence>
<dbReference type="RefSeq" id="WP_159599791.1">
    <property type="nucleotide sequence ID" value="NZ_CACSAS010000001.1"/>
</dbReference>
<evidence type="ECO:0008006" key="4">
    <source>
        <dbReference type="Google" id="ProtNLM"/>
    </source>
</evidence>
<dbReference type="Pfam" id="PF06912">
    <property type="entry name" value="DUF1275"/>
    <property type="match status" value="1"/>
</dbReference>
<feature type="transmembrane region" description="Helical" evidence="1">
    <location>
        <begin position="213"/>
        <end position="232"/>
    </location>
</feature>
<dbReference type="PANTHER" id="PTHR37314:SF4">
    <property type="entry name" value="UPF0700 TRANSMEMBRANE PROTEIN YOAK"/>
    <property type="match status" value="1"/>
</dbReference>
<feature type="transmembrane region" description="Helical" evidence="1">
    <location>
        <begin position="82"/>
        <end position="104"/>
    </location>
</feature>
<evidence type="ECO:0000313" key="2">
    <source>
        <dbReference type="EMBL" id="CAA0103701.1"/>
    </source>
</evidence>
<accession>A0A5S9PIP1</accession>
<keyword evidence="1" id="KW-0812">Transmembrane</keyword>
<feature type="transmembrane region" description="Helical" evidence="1">
    <location>
        <begin position="238"/>
        <end position="260"/>
    </location>
</feature>
<dbReference type="Proteomes" id="UP000433050">
    <property type="component" value="Unassembled WGS sequence"/>
</dbReference>
<gene>
    <name evidence="2" type="ORF">STARVERO_03044</name>
</gene>
<keyword evidence="1" id="KW-1133">Transmembrane helix</keyword>